<evidence type="ECO:0000256" key="1">
    <source>
        <dbReference type="SAM" id="Phobius"/>
    </source>
</evidence>
<feature type="transmembrane region" description="Helical" evidence="1">
    <location>
        <begin position="74"/>
        <end position="95"/>
    </location>
</feature>
<dbReference type="Proteomes" id="UP001180020">
    <property type="component" value="Unassembled WGS sequence"/>
</dbReference>
<gene>
    <name evidence="2" type="ORF">QJS10_CPB22g00723</name>
</gene>
<keyword evidence="1" id="KW-1133">Transmembrane helix</keyword>
<sequence>MGFQIKDDPKDSWLPLENEIIKAQIFGTVVWDTLLYEGDVVSIPADFRRGVEGFSVYKLLPLFSMDTIMAQRELGLCFMVLIFMASTTFESAIAARTSPTLMLDPCMGTEGPIPGCVHGRQMNEFFTVVNPPSRGCNQFFRCRHG</sequence>
<dbReference type="AlphaFoldDB" id="A0AAV9C460"/>
<proteinExistence type="predicted"/>
<dbReference type="EMBL" id="JAUJYO010000022">
    <property type="protein sequence ID" value="KAK1283008.1"/>
    <property type="molecule type" value="Genomic_DNA"/>
</dbReference>
<keyword evidence="3" id="KW-1185">Reference proteome</keyword>
<reference evidence="2" key="2">
    <citation type="submission" date="2023-06" db="EMBL/GenBank/DDBJ databases">
        <authorList>
            <person name="Ma L."/>
            <person name="Liu K.-W."/>
            <person name="Li Z."/>
            <person name="Hsiao Y.-Y."/>
            <person name="Qi Y."/>
            <person name="Fu T."/>
            <person name="Tang G."/>
            <person name="Zhang D."/>
            <person name="Sun W.-H."/>
            <person name="Liu D.-K."/>
            <person name="Li Y."/>
            <person name="Chen G.-Z."/>
            <person name="Liu X.-D."/>
            <person name="Liao X.-Y."/>
            <person name="Jiang Y.-T."/>
            <person name="Yu X."/>
            <person name="Hao Y."/>
            <person name="Huang J."/>
            <person name="Zhao X.-W."/>
            <person name="Ke S."/>
            <person name="Chen Y.-Y."/>
            <person name="Wu W.-L."/>
            <person name="Hsu J.-L."/>
            <person name="Lin Y.-F."/>
            <person name="Huang M.-D."/>
            <person name="Li C.-Y."/>
            <person name="Huang L."/>
            <person name="Wang Z.-W."/>
            <person name="Zhao X."/>
            <person name="Zhong W.-Y."/>
            <person name="Peng D.-H."/>
            <person name="Ahmad S."/>
            <person name="Lan S."/>
            <person name="Zhang J.-S."/>
            <person name="Tsai W.-C."/>
            <person name="Van De Peer Y."/>
            <person name="Liu Z.-J."/>
        </authorList>
    </citation>
    <scope>NUCLEOTIDE SEQUENCE</scope>
    <source>
        <strain evidence="2">CP</strain>
        <tissue evidence="2">Leaves</tissue>
    </source>
</reference>
<keyword evidence="1" id="KW-0472">Membrane</keyword>
<accession>A0AAV9C460</accession>
<name>A0AAV9C460_ACOCL</name>
<comment type="caution">
    <text evidence="2">The sequence shown here is derived from an EMBL/GenBank/DDBJ whole genome shotgun (WGS) entry which is preliminary data.</text>
</comment>
<protein>
    <submittedName>
        <fullName evidence="2">Uncharacterized protein</fullName>
    </submittedName>
</protein>
<organism evidence="2 3">
    <name type="scientific">Acorus calamus</name>
    <name type="common">Sweet flag</name>
    <dbReference type="NCBI Taxonomy" id="4465"/>
    <lineage>
        <taxon>Eukaryota</taxon>
        <taxon>Viridiplantae</taxon>
        <taxon>Streptophyta</taxon>
        <taxon>Embryophyta</taxon>
        <taxon>Tracheophyta</taxon>
        <taxon>Spermatophyta</taxon>
        <taxon>Magnoliopsida</taxon>
        <taxon>Liliopsida</taxon>
        <taxon>Acoraceae</taxon>
        <taxon>Acorus</taxon>
    </lineage>
</organism>
<keyword evidence="1" id="KW-0812">Transmembrane</keyword>
<evidence type="ECO:0000313" key="3">
    <source>
        <dbReference type="Proteomes" id="UP001180020"/>
    </source>
</evidence>
<reference evidence="2" key="1">
    <citation type="journal article" date="2023" name="Nat. Commun.">
        <title>Diploid and tetraploid genomes of Acorus and the evolution of monocots.</title>
        <authorList>
            <person name="Ma L."/>
            <person name="Liu K.W."/>
            <person name="Li Z."/>
            <person name="Hsiao Y.Y."/>
            <person name="Qi Y."/>
            <person name="Fu T."/>
            <person name="Tang G.D."/>
            <person name="Zhang D."/>
            <person name="Sun W.H."/>
            <person name="Liu D.K."/>
            <person name="Li Y."/>
            <person name="Chen G.Z."/>
            <person name="Liu X.D."/>
            <person name="Liao X.Y."/>
            <person name="Jiang Y.T."/>
            <person name="Yu X."/>
            <person name="Hao Y."/>
            <person name="Huang J."/>
            <person name="Zhao X.W."/>
            <person name="Ke S."/>
            <person name="Chen Y.Y."/>
            <person name="Wu W.L."/>
            <person name="Hsu J.L."/>
            <person name="Lin Y.F."/>
            <person name="Huang M.D."/>
            <person name="Li C.Y."/>
            <person name="Huang L."/>
            <person name="Wang Z.W."/>
            <person name="Zhao X."/>
            <person name="Zhong W.Y."/>
            <person name="Peng D.H."/>
            <person name="Ahmad S."/>
            <person name="Lan S."/>
            <person name="Zhang J.S."/>
            <person name="Tsai W.C."/>
            <person name="Van de Peer Y."/>
            <person name="Liu Z.J."/>
        </authorList>
    </citation>
    <scope>NUCLEOTIDE SEQUENCE</scope>
    <source>
        <strain evidence="2">CP</strain>
    </source>
</reference>
<evidence type="ECO:0000313" key="2">
    <source>
        <dbReference type="EMBL" id="KAK1283008.1"/>
    </source>
</evidence>